<dbReference type="InterPro" id="IPR013332">
    <property type="entry name" value="KPR_N"/>
</dbReference>
<evidence type="ECO:0000256" key="3">
    <source>
        <dbReference type="ARBA" id="ARBA00007870"/>
    </source>
</evidence>
<evidence type="ECO:0000256" key="6">
    <source>
        <dbReference type="ARBA" id="ARBA00022655"/>
    </source>
</evidence>
<keyword evidence="7" id="KW-0521">NADP</keyword>
<reference evidence="13 14" key="1">
    <citation type="submission" date="2018-05" db="EMBL/GenBank/DDBJ databases">
        <title>Genomic Encyclopedia of Type Strains, Phase IV (KMG-V): Genome sequencing to study the core and pangenomes of soil and plant-associated prokaryotes.</title>
        <authorList>
            <person name="Whitman W."/>
        </authorList>
    </citation>
    <scope>NUCLEOTIDE SEQUENCE [LARGE SCALE GENOMIC DNA]</scope>
    <source>
        <strain evidence="13 14">SLV-132</strain>
    </source>
</reference>
<comment type="caution">
    <text evidence="13">The sequence shown here is derived from an EMBL/GenBank/DDBJ whole genome shotgun (WGS) entry which is preliminary data.</text>
</comment>
<dbReference type="SUPFAM" id="SSF48179">
    <property type="entry name" value="6-phosphogluconate dehydrogenase C-terminal domain-like"/>
    <property type="match status" value="1"/>
</dbReference>
<dbReference type="UniPathway" id="UPA00028">
    <property type="reaction ID" value="UER00004"/>
</dbReference>
<proteinExistence type="inferred from homology"/>
<dbReference type="PANTHER" id="PTHR21708:SF45">
    <property type="entry name" value="2-DEHYDROPANTOATE 2-REDUCTASE"/>
    <property type="match status" value="1"/>
</dbReference>
<dbReference type="RefSeq" id="WP_109582526.1">
    <property type="nucleotide sequence ID" value="NZ_QGGT01000001.1"/>
</dbReference>
<dbReference type="NCBIfam" id="NF005089">
    <property type="entry name" value="PRK06522.1-4"/>
    <property type="match status" value="1"/>
</dbReference>
<dbReference type="GO" id="GO:0015940">
    <property type="term" value="P:pantothenate biosynthetic process"/>
    <property type="evidence" value="ECO:0007669"/>
    <property type="project" value="UniProtKB-UniPathway"/>
</dbReference>
<dbReference type="Gene3D" id="1.10.1040.10">
    <property type="entry name" value="N-(1-d-carboxylethyl)-l-norvaline Dehydrogenase, domain 2"/>
    <property type="match status" value="1"/>
</dbReference>
<sequence length="324" mass="33899">MASLCIVGAGAIGGFIAARVARAGHTVNVLARGKTLEALQARGITLIEQDGEASFPVHAEADPARLGVQDILIIAVKAPALADLAARLGPLIGPETVIVPAMNGVPWWFFERPGPLSGLRLKTVDPDGRLAEALPTRQVIGAVVHLSASSPEPGVVRHAFGQKLILGAPAGGTDPRVDRVGDLLAQSGLDIERSASIQRDAWFKLWGNMTMNPVSVLTGATCDRILDDPLVSRFCLDVMAEAGQIGAAIGCPIAQSGEDRMAVTRKLGAFKTSMLQDAEAGRGLEIDALVASVREIGGHVDIRTPNLDALLGLVRMHAQTHGLV</sequence>
<feature type="domain" description="Ketopantoate reductase C-terminal" evidence="12">
    <location>
        <begin position="197"/>
        <end position="316"/>
    </location>
</feature>
<comment type="pathway">
    <text evidence="2">Cofactor biosynthesis; (R)-pantothenate biosynthesis; (R)-pantoate from 3-methyl-2-oxobutanoate: step 2/2.</text>
</comment>
<dbReference type="GO" id="GO:0005737">
    <property type="term" value="C:cytoplasm"/>
    <property type="evidence" value="ECO:0007669"/>
    <property type="project" value="TreeGrafter"/>
</dbReference>
<comment type="catalytic activity">
    <reaction evidence="10">
        <text>(R)-pantoate + NADP(+) = 2-dehydropantoate + NADPH + H(+)</text>
        <dbReference type="Rhea" id="RHEA:16233"/>
        <dbReference type="ChEBI" id="CHEBI:11561"/>
        <dbReference type="ChEBI" id="CHEBI:15378"/>
        <dbReference type="ChEBI" id="CHEBI:15980"/>
        <dbReference type="ChEBI" id="CHEBI:57783"/>
        <dbReference type="ChEBI" id="CHEBI:58349"/>
        <dbReference type="EC" id="1.1.1.169"/>
    </reaction>
</comment>
<evidence type="ECO:0000256" key="2">
    <source>
        <dbReference type="ARBA" id="ARBA00004994"/>
    </source>
</evidence>
<dbReference type="GO" id="GO:0008677">
    <property type="term" value="F:2-dehydropantoate 2-reductase activity"/>
    <property type="evidence" value="ECO:0007669"/>
    <property type="project" value="UniProtKB-EC"/>
</dbReference>
<evidence type="ECO:0000313" key="13">
    <source>
        <dbReference type="EMBL" id="PWK39006.1"/>
    </source>
</evidence>
<dbReference type="SUPFAM" id="SSF51735">
    <property type="entry name" value="NAD(P)-binding Rossmann-fold domains"/>
    <property type="match status" value="1"/>
</dbReference>
<dbReference type="EMBL" id="QGGT01000001">
    <property type="protein sequence ID" value="PWK39006.1"/>
    <property type="molecule type" value="Genomic_DNA"/>
</dbReference>
<name>A0A316F3H9_9BURK</name>
<keyword evidence="8" id="KW-0560">Oxidoreductase</keyword>
<organism evidence="13 14">
    <name type="scientific">Cupriavidus plantarum</name>
    <dbReference type="NCBI Taxonomy" id="942865"/>
    <lineage>
        <taxon>Bacteria</taxon>
        <taxon>Pseudomonadati</taxon>
        <taxon>Pseudomonadota</taxon>
        <taxon>Betaproteobacteria</taxon>
        <taxon>Burkholderiales</taxon>
        <taxon>Burkholderiaceae</taxon>
        <taxon>Cupriavidus</taxon>
    </lineage>
</organism>
<evidence type="ECO:0000256" key="9">
    <source>
        <dbReference type="ARBA" id="ARBA00032024"/>
    </source>
</evidence>
<dbReference type="Proteomes" id="UP000245754">
    <property type="component" value="Unassembled WGS sequence"/>
</dbReference>
<evidence type="ECO:0000256" key="8">
    <source>
        <dbReference type="ARBA" id="ARBA00023002"/>
    </source>
</evidence>
<dbReference type="FunFam" id="1.10.1040.10:FF:000017">
    <property type="entry name" value="2-dehydropantoate 2-reductase"/>
    <property type="match status" value="1"/>
</dbReference>
<comment type="similarity">
    <text evidence="3">Belongs to the ketopantoate reductase family.</text>
</comment>
<dbReference type="EC" id="1.1.1.169" evidence="4"/>
<protein>
    <recommendedName>
        <fullName evidence="5">2-dehydropantoate 2-reductase</fullName>
        <ecNumber evidence="4">1.1.1.169</ecNumber>
    </recommendedName>
    <alternativeName>
        <fullName evidence="9">Ketopantoate reductase</fullName>
    </alternativeName>
</protein>
<comment type="function">
    <text evidence="1">Catalyzes the NADPH-dependent reduction of ketopantoate into pantoic acid.</text>
</comment>
<evidence type="ECO:0000256" key="7">
    <source>
        <dbReference type="ARBA" id="ARBA00022857"/>
    </source>
</evidence>
<evidence type="ECO:0000313" key="14">
    <source>
        <dbReference type="Proteomes" id="UP000245754"/>
    </source>
</evidence>
<evidence type="ECO:0000256" key="10">
    <source>
        <dbReference type="ARBA" id="ARBA00048793"/>
    </source>
</evidence>
<gene>
    <name evidence="13" type="ORF">C7419_1012909</name>
</gene>
<dbReference type="Gene3D" id="3.40.50.720">
    <property type="entry name" value="NAD(P)-binding Rossmann-like Domain"/>
    <property type="match status" value="1"/>
</dbReference>
<evidence type="ECO:0000259" key="11">
    <source>
        <dbReference type="Pfam" id="PF02558"/>
    </source>
</evidence>
<dbReference type="PANTHER" id="PTHR21708">
    <property type="entry name" value="PROBABLE 2-DEHYDROPANTOATE 2-REDUCTASE"/>
    <property type="match status" value="1"/>
</dbReference>
<dbReference type="InterPro" id="IPR013752">
    <property type="entry name" value="KPA_reductase"/>
</dbReference>
<evidence type="ECO:0000256" key="1">
    <source>
        <dbReference type="ARBA" id="ARBA00002919"/>
    </source>
</evidence>
<dbReference type="Pfam" id="PF08546">
    <property type="entry name" value="ApbA_C"/>
    <property type="match status" value="1"/>
</dbReference>
<evidence type="ECO:0000256" key="4">
    <source>
        <dbReference type="ARBA" id="ARBA00013014"/>
    </source>
</evidence>
<feature type="domain" description="Ketopantoate reductase N-terminal" evidence="11">
    <location>
        <begin position="5"/>
        <end position="169"/>
    </location>
</feature>
<dbReference type="Pfam" id="PF02558">
    <property type="entry name" value="ApbA"/>
    <property type="match status" value="1"/>
</dbReference>
<dbReference type="InterPro" id="IPR036291">
    <property type="entry name" value="NAD(P)-bd_dom_sf"/>
</dbReference>
<dbReference type="InterPro" id="IPR051402">
    <property type="entry name" value="KPR-Related"/>
</dbReference>
<dbReference type="AlphaFoldDB" id="A0A316F3H9"/>
<keyword evidence="6" id="KW-0566">Pantothenate biosynthesis</keyword>
<dbReference type="InterPro" id="IPR008927">
    <property type="entry name" value="6-PGluconate_DH-like_C_sf"/>
</dbReference>
<evidence type="ECO:0000259" key="12">
    <source>
        <dbReference type="Pfam" id="PF08546"/>
    </source>
</evidence>
<evidence type="ECO:0000256" key="5">
    <source>
        <dbReference type="ARBA" id="ARBA00019465"/>
    </source>
</evidence>
<keyword evidence="14" id="KW-1185">Reference proteome</keyword>
<dbReference type="FunFam" id="3.40.50.720:FF:000307">
    <property type="entry name" value="2-dehydropantoate 2-reductase"/>
    <property type="match status" value="1"/>
</dbReference>
<accession>A0A316F3H9</accession>
<dbReference type="InterPro" id="IPR013328">
    <property type="entry name" value="6PGD_dom2"/>
</dbReference>